<keyword evidence="4" id="KW-1185">Reference proteome</keyword>
<protein>
    <submittedName>
        <fullName evidence="3">Uncharacterized protein</fullName>
    </submittedName>
</protein>
<dbReference type="Gene3D" id="1.25.40.10">
    <property type="entry name" value="Tetratricopeptide repeat domain"/>
    <property type="match status" value="1"/>
</dbReference>
<dbReference type="Pfam" id="PF22860">
    <property type="entry name" value="DUF7017"/>
    <property type="match status" value="1"/>
</dbReference>
<evidence type="ECO:0000259" key="2">
    <source>
        <dbReference type="Pfam" id="PF22708"/>
    </source>
</evidence>
<dbReference type="eggNOG" id="COG0457">
    <property type="taxonomic scope" value="Bacteria"/>
</dbReference>
<evidence type="ECO:0000313" key="3">
    <source>
        <dbReference type="EMBL" id="AEE51572.1"/>
    </source>
</evidence>
<reference evidence="3 4" key="1">
    <citation type="journal article" date="2011" name="Stand. Genomic Sci.">
        <title>Complete genome sequence of Haliscomenobacter hydrossis type strain (O).</title>
        <authorList>
            <consortium name="US DOE Joint Genome Institute (JGI-PGF)"/>
            <person name="Daligault H."/>
            <person name="Lapidus A."/>
            <person name="Zeytun A."/>
            <person name="Nolan M."/>
            <person name="Lucas S."/>
            <person name="Del Rio T.G."/>
            <person name="Tice H."/>
            <person name="Cheng J.F."/>
            <person name="Tapia R."/>
            <person name="Han C."/>
            <person name="Goodwin L."/>
            <person name="Pitluck S."/>
            <person name="Liolios K."/>
            <person name="Pagani I."/>
            <person name="Ivanova N."/>
            <person name="Huntemann M."/>
            <person name="Mavromatis K."/>
            <person name="Mikhailova N."/>
            <person name="Pati A."/>
            <person name="Chen A."/>
            <person name="Palaniappan K."/>
            <person name="Land M."/>
            <person name="Hauser L."/>
            <person name="Brambilla E.M."/>
            <person name="Rohde M."/>
            <person name="Verbarg S."/>
            <person name="Goker M."/>
            <person name="Bristow J."/>
            <person name="Eisen J.A."/>
            <person name="Markowitz V."/>
            <person name="Hugenholtz P."/>
            <person name="Kyrpides N.C."/>
            <person name="Klenk H.P."/>
            <person name="Woyke T."/>
        </authorList>
    </citation>
    <scope>NUCLEOTIDE SEQUENCE [LARGE SCALE GENOMIC DNA]</scope>
    <source>
        <strain evidence="4">ATCC 27775 / DSM 1100 / LMG 10767 / O</strain>
    </source>
</reference>
<dbReference type="STRING" id="760192.Halhy_3720"/>
<dbReference type="Proteomes" id="UP000008461">
    <property type="component" value="Chromosome"/>
</dbReference>
<dbReference type="KEGG" id="hhy:Halhy_3720"/>
<evidence type="ECO:0000259" key="1">
    <source>
        <dbReference type="Pfam" id="PF22707"/>
    </source>
</evidence>
<dbReference type="RefSeq" id="WP_013766111.1">
    <property type="nucleotide sequence ID" value="NC_015510.1"/>
</dbReference>
<dbReference type="InterPro" id="IPR054426">
    <property type="entry name" value="S1CSD-TOTE-1"/>
</dbReference>
<reference key="2">
    <citation type="submission" date="2011-04" db="EMBL/GenBank/DDBJ databases">
        <title>Complete sequence of chromosome of Haliscomenobacter hydrossis DSM 1100.</title>
        <authorList>
            <consortium name="US DOE Joint Genome Institute (JGI-PGF)"/>
            <person name="Lucas S."/>
            <person name="Han J."/>
            <person name="Lapidus A."/>
            <person name="Bruce D."/>
            <person name="Goodwin L."/>
            <person name="Pitluck S."/>
            <person name="Peters L."/>
            <person name="Kyrpides N."/>
            <person name="Mavromatis K."/>
            <person name="Ivanova N."/>
            <person name="Ovchinnikova G."/>
            <person name="Pagani I."/>
            <person name="Daligault H."/>
            <person name="Detter J.C."/>
            <person name="Han C."/>
            <person name="Land M."/>
            <person name="Hauser L."/>
            <person name="Markowitz V."/>
            <person name="Cheng J.-F."/>
            <person name="Hugenholtz P."/>
            <person name="Woyke T."/>
            <person name="Wu D."/>
            <person name="Verbarg S."/>
            <person name="Frueling A."/>
            <person name="Brambilla E."/>
            <person name="Klenk H.-P."/>
            <person name="Eisen J.A."/>
        </authorList>
    </citation>
    <scope>NUCLEOTIDE SEQUENCE</scope>
    <source>
        <strain>DSM 1100</strain>
    </source>
</reference>
<feature type="domain" description="TOTE conflict systems S1/CSD-like" evidence="1">
    <location>
        <begin position="455"/>
        <end position="514"/>
    </location>
</feature>
<dbReference type="InterPro" id="IPR054283">
    <property type="entry name" value="DUF7017"/>
</dbReference>
<dbReference type="InterPro" id="IPR011990">
    <property type="entry name" value="TPR-like_helical_dom_sf"/>
</dbReference>
<accession>F4L002</accession>
<dbReference type="InterPro" id="IPR054427">
    <property type="entry name" value="S1CSD-TOTE-2"/>
</dbReference>
<sequence length="518" mass="60575">MSFIQVKELRQAGKLDEAYQVALQYLAEKTPTRVINNPAFAKLFQNPPDLIWAKRALAWVLYEYLKQSEIQENYEAYFRYLTELVQLELPSSEVMVFDAMAWQIGKLVFELQKQEKIEYQKIDLLFEVIQKFHFTKPSPAYSFLYKAFHKGHQGWSNYLEFANWWNFEYFEAADYLEEELPKNGKKVMALVEQAYIAYSKKLLEKAVGSLDRDKIAAFLPMLDTLIEKYPRYRYLPYFKAKLLLAIGDPEDAFSAFLPFAKAKKSEFWVWDVMAEMFTNKPDKQIACYCKAISCGTSEEYLIKVRTKLAALLIETEKYSEAKTEINFVLNIDEQQGWKVSRQVSQWLNSPWYKEADVQKDNLILYRMHAPLAEQLLFANLPEEIAVVEFVNRDKKMLNFIINLKRYGFLKYDGFLKEVNIGDVIAVRLDSGSSDGYYTALTLQQTDKKPDNSVLKNFQGLLDIRNDNPFGFVENIMVDSKLLQEYRLNNGDFIKGTAIASFNKKKQEWGWKATHLERL</sequence>
<organism evidence="3 4">
    <name type="scientific">Haliscomenobacter hydrossis (strain ATCC 27775 / DSM 1100 / LMG 10767 / O)</name>
    <dbReference type="NCBI Taxonomy" id="760192"/>
    <lineage>
        <taxon>Bacteria</taxon>
        <taxon>Pseudomonadati</taxon>
        <taxon>Bacteroidota</taxon>
        <taxon>Saprospiria</taxon>
        <taxon>Saprospirales</taxon>
        <taxon>Haliscomenobacteraceae</taxon>
        <taxon>Haliscomenobacter</taxon>
    </lineage>
</organism>
<dbReference type="AlphaFoldDB" id="F4L002"/>
<proteinExistence type="predicted"/>
<dbReference type="Pfam" id="PF22707">
    <property type="entry name" value="S1CSD-TOTE-2"/>
    <property type="match status" value="1"/>
</dbReference>
<dbReference type="Pfam" id="PF22708">
    <property type="entry name" value="S1CSD-TOTE-1"/>
    <property type="match status" value="1"/>
</dbReference>
<gene>
    <name evidence="3" type="ordered locus">Halhy_3720</name>
</gene>
<dbReference type="HOGENOM" id="CLU_541690_0_0_10"/>
<dbReference type="OrthoDB" id="6196244at2"/>
<name>F4L002_HALH1</name>
<dbReference type="SUPFAM" id="SSF48452">
    <property type="entry name" value="TPR-like"/>
    <property type="match status" value="1"/>
</dbReference>
<evidence type="ECO:0000313" key="4">
    <source>
        <dbReference type="Proteomes" id="UP000008461"/>
    </source>
</evidence>
<feature type="domain" description="TOTE conflict systems S1/CSD-like" evidence="2">
    <location>
        <begin position="377"/>
        <end position="439"/>
    </location>
</feature>
<dbReference type="EMBL" id="CP002691">
    <property type="protein sequence ID" value="AEE51572.1"/>
    <property type="molecule type" value="Genomic_DNA"/>
</dbReference>